<comment type="caution">
    <text evidence="2">The sequence shown here is derived from an EMBL/GenBank/DDBJ whole genome shotgun (WGS) entry which is preliminary data.</text>
</comment>
<proteinExistence type="predicted"/>
<feature type="transmembrane region" description="Helical" evidence="1">
    <location>
        <begin position="271"/>
        <end position="293"/>
    </location>
</feature>
<evidence type="ECO:0000256" key="1">
    <source>
        <dbReference type="SAM" id="Phobius"/>
    </source>
</evidence>
<feature type="transmembrane region" description="Helical" evidence="1">
    <location>
        <begin position="228"/>
        <end position="250"/>
    </location>
</feature>
<evidence type="ECO:0000313" key="3">
    <source>
        <dbReference type="Proteomes" id="UP001206639"/>
    </source>
</evidence>
<feature type="transmembrane region" description="Helical" evidence="1">
    <location>
        <begin position="299"/>
        <end position="323"/>
    </location>
</feature>
<protein>
    <recommendedName>
        <fullName evidence="4">Polysaccharide biosynthesis protein</fullName>
    </recommendedName>
</protein>
<dbReference type="RefSeq" id="WP_260994958.1">
    <property type="nucleotide sequence ID" value="NZ_JAODWD010000005.1"/>
</dbReference>
<keyword evidence="1" id="KW-0812">Transmembrane</keyword>
<feature type="transmembrane region" description="Helical" evidence="1">
    <location>
        <begin position="20"/>
        <end position="42"/>
    </location>
</feature>
<accession>A0ABT2MF27</accession>
<organism evidence="2 3">
    <name type="scientific">Mycobacterium deserti</name>
    <dbReference type="NCBI Taxonomy" id="2978347"/>
    <lineage>
        <taxon>Bacteria</taxon>
        <taxon>Bacillati</taxon>
        <taxon>Actinomycetota</taxon>
        <taxon>Actinomycetes</taxon>
        <taxon>Mycobacteriales</taxon>
        <taxon>Mycobacteriaceae</taxon>
        <taxon>Mycobacterium</taxon>
    </lineage>
</organism>
<name>A0ABT2MF27_9MYCO</name>
<keyword evidence="1" id="KW-1133">Transmembrane helix</keyword>
<reference evidence="3" key="1">
    <citation type="submission" date="2023-07" db="EMBL/GenBank/DDBJ databases">
        <authorList>
            <person name="Deng Y."/>
            <person name="Zhang Y.-Q."/>
        </authorList>
    </citation>
    <scope>NUCLEOTIDE SEQUENCE [LARGE SCALE GENOMIC DNA]</scope>
    <source>
        <strain evidence="3">CPCC 205710</strain>
    </source>
</reference>
<feature type="transmembrane region" description="Helical" evidence="1">
    <location>
        <begin position="197"/>
        <end position="222"/>
    </location>
</feature>
<keyword evidence="3" id="KW-1185">Reference proteome</keyword>
<dbReference type="EMBL" id="JAODWD010000005">
    <property type="protein sequence ID" value="MCT7660891.1"/>
    <property type="molecule type" value="Genomic_DNA"/>
</dbReference>
<feature type="transmembrane region" description="Helical" evidence="1">
    <location>
        <begin position="358"/>
        <end position="378"/>
    </location>
</feature>
<evidence type="ECO:0000313" key="2">
    <source>
        <dbReference type="EMBL" id="MCT7660891.1"/>
    </source>
</evidence>
<feature type="transmembrane region" description="Helical" evidence="1">
    <location>
        <begin position="330"/>
        <end position="352"/>
    </location>
</feature>
<evidence type="ECO:0008006" key="4">
    <source>
        <dbReference type="Google" id="ProtNLM"/>
    </source>
</evidence>
<keyword evidence="1" id="KW-0472">Membrane</keyword>
<dbReference type="Proteomes" id="UP001206639">
    <property type="component" value="Unassembled WGS sequence"/>
</dbReference>
<feature type="transmembrane region" description="Helical" evidence="1">
    <location>
        <begin position="166"/>
        <end position="185"/>
    </location>
</feature>
<gene>
    <name evidence="2" type="ORF">N4S67_21030</name>
</gene>
<feature type="transmembrane region" description="Helical" evidence="1">
    <location>
        <begin position="86"/>
        <end position="113"/>
    </location>
</feature>
<sequence>MTDAVPRNLGNVAKTLVSMFWIYGTRGLGLLWATALIGHVGISDYGLYGMAVALNAIVGPSLDNPFSVRAIRESEDRFLAERTARFLLGVTLITAGLLLLTVSYVAGFGIIVAGGEITLNVLKSRVARDGHPHLFWRMDTARQATGVGIGTAYLFLAPDPSLTTASLLYCTPYVVIVALAARAVRGHRPGLPGNPRLMAALTGELLGTALYLQGDVLLLGVLTNTTTVGYYTLTWVVCAAVAALGQSFGMSFHEKLRNADGDVSAGPRLRLTLLLAAAGGTLVLTVGLVMFFWPTARELAVAMMIMSIFAALRVVVSVFQVVLTTQRRDLFRLTAAFALVPVKFGLVAALSFAGAVGAAISTSVTDALLLICFSIALYRPRKPAPGAAGPAPELK</sequence>